<evidence type="ECO:0000256" key="1">
    <source>
        <dbReference type="ARBA" id="ARBA00001561"/>
    </source>
</evidence>
<feature type="compositionally biased region" description="Pro residues" evidence="3">
    <location>
        <begin position="174"/>
        <end position="192"/>
    </location>
</feature>
<evidence type="ECO:0000313" key="6">
    <source>
        <dbReference type="Proteomes" id="UP000178622"/>
    </source>
</evidence>
<sequence>MKKGLFKIGAVCVLSTTLTGFVPTFLPNATHAIVSEAAVIGDDYPSTWKNRPLGATYDSWGMATRYCTSFVANRLSRVNKFNINRSGYSWNANMWGSNAKKQGYRVDMNPAVGAVAWWTGMHVAWVAEVNGNQVLIEEYNWNNSGAYHKRWISKNSVSGYIHFKDLSSSSKPSTPAPKPTTPKPIAPKPTTPTTPWKLVASRGVYVVPSNRYVRNEPKKTSRVLATYIKGEKIYYDYKVNYDGKTWISYKSASGTRRYVAIN</sequence>
<dbReference type="AlphaFoldDB" id="A0A1E8GK28"/>
<evidence type="ECO:0000313" key="5">
    <source>
        <dbReference type="EMBL" id="OFI48599.1"/>
    </source>
</evidence>
<dbReference type="OrthoDB" id="2144002at2"/>
<dbReference type="Proteomes" id="UP000178622">
    <property type="component" value="Unassembled WGS sequence"/>
</dbReference>
<dbReference type="InterPro" id="IPR038765">
    <property type="entry name" value="Papain-like_cys_pep_sf"/>
</dbReference>
<dbReference type="RefSeq" id="WP_070792992.1">
    <property type="nucleotide sequence ID" value="NZ_MKIR01000024.1"/>
</dbReference>
<feature type="region of interest" description="Disordered" evidence="3">
    <location>
        <begin position="167"/>
        <end position="195"/>
    </location>
</feature>
<evidence type="ECO:0000256" key="3">
    <source>
        <dbReference type="SAM" id="MobiDB-lite"/>
    </source>
</evidence>
<comment type="catalytic activity">
    <reaction evidence="1">
        <text>Hydrolyzes the link between N-acetylmuramoyl residues and L-amino acid residues in certain cell-wall glycopeptides.</text>
        <dbReference type="EC" id="3.5.1.28"/>
    </reaction>
</comment>
<dbReference type="Gene3D" id="2.30.30.40">
    <property type="entry name" value="SH3 Domains"/>
    <property type="match status" value="1"/>
</dbReference>
<dbReference type="InterPro" id="IPR003646">
    <property type="entry name" value="SH3-like_bac-type"/>
</dbReference>
<proteinExistence type="predicted"/>
<dbReference type="GO" id="GO:0008745">
    <property type="term" value="F:N-acetylmuramoyl-L-alanine amidase activity"/>
    <property type="evidence" value="ECO:0007669"/>
    <property type="project" value="UniProtKB-EC"/>
</dbReference>
<name>A0A1E8GK28_9LACT</name>
<dbReference type="SUPFAM" id="SSF54001">
    <property type="entry name" value="Cysteine proteinases"/>
    <property type="match status" value="1"/>
</dbReference>
<comment type="caution">
    <text evidence="5">The sequence shown here is derived from an EMBL/GenBank/DDBJ whole genome shotgun (WGS) entry which is preliminary data.</text>
</comment>
<feature type="domain" description="Peptidase C51" evidence="4">
    <location>
        <begin position="42"/>
        <end position="162"/>
    </location>
</feature>
<organism evidence="5 6">
    <name type="scientific">Floricoccus tropicus</name>
    <dbReference type="NCBI Taxonomy" id="1859473"/>
    <lineage>
        <taxon>Bacteria</taxon>
        <taxon>Bacillati</taxon>
        <taxon>Bacillota</taxon>
        <taxon>Bacilli</taxon>
        <taxon>Lactobacillales</taxon>
        <taxon>Streptococcaceae</taxon>
        <taxon>Floricoccus</taxon>
    </lineage>
</organism>
<dbReference type="PROSITE" id="PS50911">
    <property type="entry name" value="CHAP"/>
    <property type="match status" value="1"/>
</dbReference>
<protein>
    <recommendedName>
        <fullName evidence="2">N-acetylmuramoyl-L-alanine amidase</fullName>
        <ecNumber evidence="2">3.5.1.28</ecNumber>
    </recommendedName>
</protein>
<dbReference type="Pfam" id="PF05257">
    <property type="entry name" value="CHAP"/>
    <property type="match status" value="1"/>
</dbReference>
<dbReference type="EC" id="3.5.1.28" evidence="2"/>
<reference evidence="6" key="1">
    <citation type="submission" date="2016-09" db="EMBL/GenBank/DDBJ databases">
        <title>Draft genome sequence of a novel species of the family Streptococcaceae isolated from flowers.</title>
        <authorList>
            <person name="Chuah L.-O."/>
            <person name="Yap K.-P."/>
            <person name="Thong K.L."/>
            <person name="Liong M.T."/>
            <person name="Ahmad R."/>
            <person name="Rusul G."/>
        </authorList>
    </citation>
    <scope>NUCLEOTIDE SEQUENCE [LARGE SCALE GENOMIC DNA]</scope>
    <source>
        <strain evidence="6">DF1</strain>
    </source>
</reference>
<dbReference type="Gene3D" id="3.90.1720.10">
    <property type="entry name" value="endopeptidase domain like (from Nostoc punctiforme)"/>
    <property type="match status" value="1"/>
</dbReference>
<keyword evidence="6" id="KW-1185">Reference proteome</keyword>
<dbReference type="InterPro" id="IPR007921">
    <property type="entry name" value="CHAP_dom"/>
</dbReference>
<accession>A0A1E8GK28</accession>
<evidence type="ECO:0000259" key="4">
    <source>
        <dbReference type="PROSITE" id="PS50911"/>
    </source>
</evidence>
<dbReference type="EMBL" id="MKIR01000024">
    <property type="protein sequence ID" value="OFI48599.1"/>
    <property type="molecule type" value="Genomic_DNA"/>
</dbReference>
<dbReference type="STRING" id="1859473.BG261_06800"/>
<gene>
    <name evidence="5" type="ORF">BG261_06800</name>
</gene>
<dbReference type="Pfam" id="PF08460">
    <property type="entry name" value="SH3_5"/>
    <property type="match status" value="1"/>
</dbReference>
<evidence type="ECO:0000256" key="2">
    <source>
        <dbReference type="ARBA" id="ARBA00011901"/>
    </source>
</evidence>